<evidence type="ECO:0000313" key="2">
    <source>
        <dbReference type="Proteomes" id="UP000007730"/>
    </source>
</evidence>
<organism evidence="1 2">
    <name type="scientific">Afipia carboxidovorans (strain ATCC 49405 / DSM 1227 / KCTC 32145 / OM5)</name>
    <name type="common">Oligotropha carboxidovorans</name>
    <dbReference type="NCBI Taxonomy" id="504832"/>
    <lineage>
        <taxon>Bacteria</taxon>
        <taxon>Pseudomonadati</taxon>
        <taxon>Pseudomonadota</taxon>
        <taxon>Alphaproteobacteria</taxon>
        <taxon>Hyphomicrobiales</taxon>
        <taxon>Nitrobacteraceae</taxon>
        <taxon>Afipia</taxon>
    </lineage>
</organism>
<dbReference type="eggNOG" id="ENOG503441R">
    <property type="taxonomic scope" value="Bacteria"/>
</dbReference>
<dbReference type="PATRIC" id="fig|504832.7.peg.2565"/>
<reference evidence="1 2" key="1">
    <citation type="journal article" date="2011" name="J. Bacteriol.">
        <title>Complete genome sequences of the chemolithoautotrophic Oligotropha carboxidovorans strains OM4 and OM5.</title>
        <authorList>
            <person name="Volland S."/>
            <person name="Rachinger M."/>
            <person name="Strittmatter A."/>
            <person name="Daniel R."/>
            <person name="Gottschalk G."/>
            <person name="Meyer O."/>
        </authorList>
    </citation>
    <scope>NUCLEOTIDE SEQUENCE [LARGE SCALE GENOMIC DNA]</scope>
    <source>
        <strain evidence="2">ATCC 49405 / DSM 1227 / KCTC 32145 / OM5</strain>
    </source>
</reference>
<dbReference type="RefSeq" id="WP_012562722.1">
    <property type="nucleotide sequence ID" value="NC_011386.1"/>
</dbReference>
<keyword evidence="2" id="KW-1185">Reference proteome</keyword>
<dbReference type="OrthoDB" id="8009241at2"/>
<dbReference type="EMBL" id="CP002826">
    <property type="protein sequence ID" value="AEI07130.1"/>
    <property type="molecule type" value="Genomic_DNA"/>
</dbReference>
<evidence type="ECO:0000313" key="1">
    <source>
        <dbReference type="EMBL" id="AEI07130.1"/>
    </source>
</evidence>
<gene>
    <name evidence="1" type="ordered locus">OCA5_c24340</name>
</gene>
<protein>
    <submittedName>
        <fullName evidence="1">Uncharacterized protein</fullName>
    </submittedName>
</protein>
<dbReference type="STRING" id="504832.OCA5_c24340"/>
<sequence>MIVNDYDPILQEIERQAQARNARVRQLLVESGRDDVLAEFDLAMREIANGVMGARATWHSLSSVQRFVLRTMAGGRYLSRAIRSKAQYDAIGRAPVVLNICKLSTARKLCAHGLIHVNGGATDPEAAFLVTERGRFVWRHGEANG</sequence>
<name>B6JEA4_AFIC5</name>
<proteinExistence type="predicted"/>
<dbReference type="HOGENOM" id="CLU_1784910_0_0_5"/>
<dbReference type="Proteomes" id="UP000007730">
    <property type="component" value="Chromosome"/>
</dbReference>
<accession>B6JEA4</accession>
<dbReference type="AlphaFoldDB" id="B6JEA4"/>
<dbReference type="KEGG" id="ocg:OCA5_c24340"/>
<dbReference type="KEGG" id="oca:OCAR_5562"/>